<dbReference type="CDD" id="cd00831">
    <property type="entry name" value="CHS_like"/>
    <property type="match status" value="1"/>
</dbReference>
<dbReference type="InterPro" id="IPR013747">
    <property type="entry name" value="ACP_syn_III_C"/>
</dbReference>
<protein>
    <recommendedName>
        <fullName evidence="7">very-long-chain 3-oxoacyl-CoA synthase</fullName>
        <ecNumber evidence="7">2.3.1.199</ecNumber>
    </recommendedName>
</protein>
<dbReference type="GO" id="GO:0005634">
    <property type="term" value="C:nucleus"/>
    <property type="evidence" value="ECO:0007669"/>
    <property type="project" value="UniProtKB-SubCell"/>
</dbReference>
<dbReference type="GO" id="GO:0000786">
    <property type="term" value="C:nucleosome"/>
    <property type="evidence" value="ECO:0007669"/>
    <property type="project" value="UniProtKB-KW"/>
</dbReference>
<dbReference type="Gene3D" id="3.40.47.10">
    <property type="match status" value="1"/>
</dbReference>
<dbReference type="GO" id="GO:0009922">
    <property type="term" value="F:fatty acid elongase activity"/>
    <property type="evidence" value="ECO:0007669"/>
    <property type="project" value="UniProtKB-EC"/>
</dbReference>
<comment type="similarity">
    <text evidence="4">Belongs to the thiolase-like superfamily. Chalcone/stilbene synthases family.</text>
</comment>
<dbReference type="GO" id="GO:0030527">
    <property type="term" value="F:structural constituent of chromatin"/>
    <property type="evidence" value="ECO:0007669"/>
    <property type="project" value="InterPro"/>
</dbReference>
<feature type="domain" description="Core Histone H2A/H2B/H3" evidence="16">
    <location>
        <begin position="461"/>
        <end position="544"/>
    </location>
</feature>
<evidence type="ECO:0000256" key="9">
    <source>
        <dbReference type="ARBA" id="ARBA00022679"/>
    </source>
</evidence>
<evidence type="ECO:0000256" key="8">
    <source>
        <dbReference type="ARBA" id="ARBA00022454"/>
    </source>
</evidence>
<evidence type="ECO:0000259" key="18">
    <source>
        <dbReference type="Pfam" id="PF08541"/>
    </source>
</evidence>
<accession>A0AAV6LRU6</accession>
<evidence type="ECO:0000256" key="11">
    <source>
        <dbReference type="ARBA" id="ARBA00023242"/>
    </source>
</evidence>
<dbReference type="InterPro" id="IPR016039">
    <property type="entry name" value="Thiolase-like"/>
</dbReference>
<evidence type="ECO:0000256" key="4">
    <source>
        <dbReference type="ARBA" id="ARBA00005531"/>
    </source>
</evidence>
<dbReference type="InterPro" id="IPR032458">
    <property type="entry name" value="Histone_H2A_CS"/>
</dbReference>
<evidence type="ECO:0000256" key="5">
    <source>
        <dbReference type="ARBA" id="ARBA00010691"/>
    </source>
</evidence>
<dbReference type="FunFam" id="1.10.20.10:FF:000005">
    <property type="entry name" value="Histone H2A"/>
    <property type="match status" value="1"/>
</dbReference>
<proteinExistence type="inferred from homology"/>
<keyword evidence="15" id="KW-1133">Transmembrane helix</keyword>
<dbReference type="InterPro" id="IPR007125">
    <property type="entry name" value="H2A/H2B/H3"/>
</dbReference>
<comment type="caution">
    <text evidence="19">The sequence shown here is derived from an EMBL/GenBank/DDBJ whole genome shotgun (WGS) entry which is preliminary data.</text>
</comment>
<gene>
    <name evidence="19" type="ORF">RHGRI_002911</name>
</gene>
<dbReference type="EMBL" id="JACTNZ010000001">
    <property type="protein sequence ID" value="KAG5567526.1"/>
    <property type="molecule type" value="Genomic_DNA"/>
</dbReference>
<dbReference type="GO" id="GO:0006633">
    <property type="term" value="P:fatty acid biosynthetic process"/>
    <property type="evidence" value="ECO:0007669"/>
    <property type="project" value="InterPro"/>
</dbReference>
<dbReference type="InterPro" id="IPR013601">
    <property type="entry name" value="FAE1_typ3_polyketide_synth"/>
</dbReference>
<dbReference type="SUPFAM" id="SSF53901">
    <property type="entry name" value="Thiolase-like"/>
    <property type="match status" value="1"/>
</dbReference>
<dbReference type="Pfam" id="PF00125">
    <property type="entry name" value="Histone"/>
    <property type="match status" value="1"/>
</dbReference>
<dbReference type="InterPro" id="IPR009072">
    <property type="entry name" value="Histone-fold"/>
</dbReference>
<feature type="transmembrane region" description="Helical" evidence="15">
    <location>
        <begin position="14"/>
        <end position="36"/>
    </location>
</feature>
<dbReference type="CDD" id="cd00074">
    <property type="entry name" value="HFD_H2A"/>
    <property type="match status" value="1"/>
</dbReference>
<dbReference type="InterPro" id="IPR002119">
    <property type="entry name" value="Histone_H2A"/>
</dbReference>
<feature type="transmembrane region" description="Helical" evidence="15">
    <location>
        <begin position="141"/>
        <end position="162"/>
    </location>
</feature>
<dbReference type="Proteomes" id="UP000823749">
    <property type="component" value="Chromosome 1"/>
</dbReference>
<comment type="subunit">
    <text evidence="6">The nucleosome is a histone octamer containing two molecules each of H2A, H2B, H3 and H4 assembled in one H3-H4 heterotetramer and two H2A-H2B heterodimers. The octamer wraps approximately 147 bp of DNA.</text>
</comment>
<name>A0AAV6LRU6_9ERIC</name>
<evidence type="ECO:0000259" key="17">
    <source>
        <dbReference type="Pfam" id="PF08392"/>
    </source>
</evidence>
<dbReference type="InterPro" id="IPR012392">
    <property type="entry name" value="3-ktacl-CoA_syn"/>
</dbReference>
<dbReference type="Pfam" id="PF08392">
    <property type="entry name" value="FAE1_CUT1_RppA"/>
    <property type="match status" value="1"/>
</dbReference>
<keyword evidence="11" id="KW-0539">Nucleus</keyword>
<dbReference type="EC" id="2.3.1.199" evidence="7"/>
<keyword evidence="15" id="KW-0472">Membrane</keyword>
<evidence type="ECO:0000256" key="12">
    <source>
        <dbReference type="ARBA" id="ARBA00023269"/>
    </source>
</evidence>
<keyword evidence="12" id="KW-0544">Nucleosome core</keyword>
<keyword evidence="10" id="KW-0238">DNA-binding</keyword>
<dbReference type="Gene3D" id="1.10.20.10">
    <property type="entry name" value="Histone, subunit A"/>
    <property type="match status" value="1"/>
</dbReference>
<feature type="domain" description="FAE" evidence="17">
    <location>
        <begin position="41"/>
        <end position="321"/>
    </location>
</feature>
<keyword evidence="8" id="KW-0158">Chromosome</keyword>
<feature type="domain" description="Beta-ketoacyl-[acyl-carrier-protein] synthase III C-terminal" evidence="18">
    <location>
        <begin position="338"/>
        <end position="420"/>
    </location>
</feature>
<dbReference type="AlphaFoldDB" id="A0AAV6LRU6"/>
<evidence type="ECO:0000256" key="15">
    <source>
        <dbReference type="SAM" id="Phobius"/>
    </source>
</evidence>
<dbReference type="GO" id="GO:0016020">
    <property type="term" value="C:membrane"/>
    <property type="evidence" value="ECO:0007669"/>
    <property type="project" value="InterPro"/>
</dbReference>
<dbReference type="PRINTS" id="PR00620">
    <property type="entry name" value="HISTONEH2A"/>
</dbReference>
<evidence type="ECO:0000259" key="16">
    <source>
        <dbReference type="Pfam" id="PF00125"/>
    </source>
</evidence>
<keyword evidence="13" id="KW-0012">Acyltransferase</keyword>
<organism evidence="19 20">
    <name type="scientific">Rhododendron griersonianum</name>
    <dbReference type="NCBI Taxonomy" id="479676"/>
    <lineage>
        <taxon>Eukaryota</taxon>
        <taxon>Viridiplantae</taxon>
        <taxon>Streptophyta</taxon>
        <taxon>Embryophyta</taxon>
        <taxon>Tracheophyta</taxon>
        <taxon>Spermatophyta</taxon>
        <taxon>Magnoliopsida</taxon>
        <taxon>eudicotyledons</taxon>
        <taxon>Gunneridae</taxon>
        <taxon>Pentapetalae</taxon>
        <taxon>asterids</taxon>
        <taxon>Ericales</taxon>
        <taxon>Ericaceae</taxon>
        <taxon>Ericoideae</taxon>
        <taxon>Rhodoreae</taxon>
        <taxon>Rhododendron</taxon>
    </lineage>
</organism>
<evidence type="ECO:0000256" key="14">
    <source>
        <dbReference type="ARBA" id="ARBA00047375"/>
    </source>
</evidence>
<evidence type="ECO:0000256" key="13">
    <source>
        <dbReference type="ARBA" id="ARBA00023315"/>
    </source>
</evidence>
<dbReference type="PROSITE" id="PS00046">
    <property type="entry name" value="HISTONE_H2A"/>
    <property type="match status" value="1"/>
</dbReference>
<evidence type="ECO:0000256" key="1">
    <source>
        <dbReference type="ARBA" id="ARBA00004123"/>
    </source>
</evidence>
<evidence type="ECO:0000256" key="10">
    <source>
        <dbReference type="ARBA" id="ARBA00023125"/>
    </source>
</evidence>
<comment type="similarity">
    <text evidence="5">Belongs to the histone H2A family.</text>
</comment>
<evidence type="ECO:0000313" key="20">
    <source>
        <dbReference type="Proteomes" id="UP000823749"/>
    </source>
</evidence>
<dbReference type="GO" id="GO:0003677">
    <property type="term" value="F:DNA binding"/>
    <property type="evidence" value="ECO:0007669"/>
    <property type="project" value="UniProtKB-KW"/>
</dbReference>
<evidence type="ECO:0000256" key="6">
    <source>
        <dbReference type="ARBA" id="ARBA00011538"/>
    </source>
</evidence>
<reference evidence="19" key="1">
    <citation type="submission" date="2020-08" db="EMBL/GenBank/DDBJ databases">
        <title>Plant Genome Project.</title>
        <authorList>
            <person name="Zhang R.-G."/>
        </authorList>
    </citation>
    <scope>NUCLEOTIDE SEQUENCE</scope>
    <source>
        <strain evidence="19">WSP0</strain>
        <tissue evidence="19">Leaf</tissue>
    </source>
</reference>
<sequence>MFDPSGFITHFMNLALKAPLLLCLTLMILSFLLLLINNPAPKKIYMLDFACYKPPEAQTITIEGAAARLRCFGNFFKEETLEFMRRTTARSGLGDSTYLPEGFFKDPPDTSMEYARREMEMAMFGAVDELLAKTKVRSWDVGIVVVNCCISCVAPCLSSMIVNRYKMKESVVSYNLSGMGCTAGLVAVSLAKQLLQVASCPVVSTESITQNAYTGNERSKFLINCAFRVGGAAILLSNRPSDQRSAKYRFLHAVRTHTARSDLSYRCIILDEDGEGYLGMTVTKDLLVAATAAIKSNLTALAPLVLPVSERVRYLLSHITRCLHTANTEPYVPCFKESFEHFLPHVGGKPVLDQLRRSLGLTEGDMEASRMTLYRYGNTSSSSVWYELAYAEAKGRIGRGDRVWQMAFGSGFKCCSVVWRAIRTVDREEAKNVWSDEIDEKMAGKGGKGLVAGKTTAAAAKDKGKKQAVSRSSRAGLQFPVGRIHRHLKSRTAANGRVGGTAAVYSAAILEYLTAEVLELAGNASKDLKVKRITPRHLQLAIRGDEELDTLIKGTIAGGVFALNIYVRVYCLFLVTGMFIGNVI</sequence>
<evidence type="ECO:0000256" key="7">
    <source>
        <dbReference type="ARBA" id="ARBA00012307"/>
    </source>
</evidence>
<dbReference type="Pfam" id="PF08541">
    <property type="entry name" value="ACP_syn_III_C"/>
    <property type="match status" value="1"/>
</dbReference>
<dbReference type="PANTHER" id="PTHR31561">
    <property type="entry name" value="3-KETOACYL-COA SYNTHASE"/>
    <property type="match status" value="1"/>
</dbReference>
<dbReference type="GO" id="GO:0046982">
    <property type="term" value="F:protein heterodimerization activity"/>
    <property type="evidence" value="ECO:0007669"/>
    <property type="project" value="InterPro"/>
</dbReference>
<keyword evidence="15" id="KW-0812">Transmembrane</keyword>
<comment type="pathway">
    <text evidence="3">Lipid metabolism; fatty acid biosynthesis.</text>
</comment>
<comment type="subcellular location">
    <subcellularLocation>
        <location evidence="2">Chromosome</location>
    </subcellularLocation>
    <subcellularLocation>
        <location evidence="1">Nucleus</location>
    </subcellularLocation>
</comment>
<dbReference type="SMART" id="SM00414">
    <property type="entry name" value="H2A"/>
    <property type="match status" value="1"/>
</dbReference>
<evidence type="ECO:0000256" key="2">
    <source>
        <dbReference type="ARBA" id="ARBA00004286"/>
    </source>
</evidence>
<evidence type="ECO:0000313" key="19">
    <source>
        <dbReference type="EMBL" id="KAG5567526.1"/>
    </source>
</evidence>
<dbReference type="SUPFAM" id="SSF47113">
    <property type="entry name" value="Histone-fold"/>
    <property type="match status" value="1"/>
</dbReference>
<evidence type="ECO:0000256" key="3">
    <source>
        <dbReference type="ARBA" id="ARBA00005194"/>
    </source>
</evidence>
<comment type="catalytic activity">
    <reaction evidence="14">
        <text>a very-long-chain acyl-CoA + malonyl-CoA + H(+) = a very-long-chain 3-oxoacyl-CoA + CO2 + CoA</text>
        <dbReference type="Rhea" id="RHEA:32727"/>
        <dbReference type="ChEBI" id="CHEBI:15378"/>
        <dbReference type="ChEBI" id="CHEBI:16526"/>
        <dbReference type="ChEBI" id="CHEBI:57287"/>
        <dbReference type="ChEBI" id="CHEBI:57384"/>
        <dbReference type="ChEBI" id="CHEBI:90725"/>
        <dbReference type="ChEBI" id="CHEBI:90736"/>
        <dbReference type="EC" id="2.3.1.199"/>
    </reaction>
</comment>
<keyword evidence="9" id="KW-0808">Transferase</keyword>
<keyword evidence="20" id="KW-1185">Reference proteome</keyword>